<keyword evidence="2" id="KW-0472">Membrane</keyword>
<dbReference type="Proteomes" id="UP001595478">
    <property type="component" value="Unassembled WGS sequence"/>
</dbReference>
<evidence type="ECO:0000313" key="3">
    <source>
        <dbReference type="EMBL" id="MFC3122352.1"/>
    </source>
</evidence>
<dbReference type="RefSeq" id="WP_376920485.1">
    <property type="nucleotide sequence ID" value="NZ_JBHRSW010000021.1"/>
</dbReference>
<keyword evidence="1" id="KW-0175">Coiled coil</keyword>
<proteinExistence type="predicted"/>
<organism evidence="3 4">
    <name type="scientific">Agaribacter flavus</name>
    <dbReference type="NCBI Taxonomy" id="1902781"/>
    <lineage>
        <taxon>Bacteria</taxon>
        <taxon>Pseudomonadati</taxon>
        <taxon>Pseudomonadota</taxon>
        <taxon>Gammaproteobacteria</taxon>
        <taxon>Alteromonadales</taxon>
        <taxon>Alteromonadaceae</taxon>
        <taxon>Agaribacter</taxon>
    </lineage>
</organism>
<feature type="transmembrane region" description="Helical" evidence="2">
    <location>
        <begin position="12"/>
        <end position="31"/>
    </location>
</feature>
<sequence>MQLNKYKQQVGFTRFYGGIAIVLGLSFWFGYEIATTRHTNTLKEVAMIKQSMDNLVSENQSLNSELNKRKIELDVQRLSNEKTQTQLRDLLKREIELKQEVAFYQRVMAPETTQDGFVVERVEIEATNSDNHFRLKLMLLQHENIKAVIKGTLAIQIIGSLEGKPKQYSLTALQQNVPNEVLDFAFKYFQVIETRFTLPESFIPSRIDISTDVYKYRKKRGSYSTSIQWEEAYASDE</sequence>
<evidence type="ECO:0000256" key="1">
    <source>
        <dbReference type="SAM" id="Coils"/>
    </source>
</evidence>
<gene>
    <name evidence="3" type="ORF">ACFOHL_12045</name>
</gene>
<evidence type="ECO:0000313" key="4">
    <source>
        <dbReference type="Proteomes" id="UP001595478"/>
    </source>
</evidence>
<keyword evidence="4" id="KW-1185">Reference proteome</keyword>
<name>A0ABV7FV37_9ALTE</name>
<keyword evidence="2" id="KW-1133">Transmembrane helix</keyword>
<evidence type="ECO:0000256" key="2">
    <source>
        <dbReference type="SAM" id="Phobius"/>
    </source>
</evidence>
<feature type="coiled-coil region" evidence="1">
    <location>
        <begin position="45"/>
        <end position="100"/>
    </location>
</feature>
<dbReference type="EMBL" id="JBHRSW010000021">
    <property type="protein sequence ID" value="MFC3122352.1"/>
    <property type="molecule type" value="Genomic_DNA"/>
</dbReference>
<comment type="caution">
    <text evidence="3">The sequence shown here is derived from an EMBL/GenBank/DDBJ whole genome shotgun (WGS) entry which is preliminary data.</text>
</comment>
<dbReference type="InterPro" id="IPR046703">
    <property type="entry name" value="DUF6776"/>
</dbReference>
<accession>A0ABV7FV37</accession>
<reference evidence="4" key="1">
    <citation type="journal article" date="2019" name="Int. J. Syst. Evol. Microbiol.">
        <title>The Global Catalogue of Microorganisms (GCM) 10K type strain sequencing project: providing services to taxonomists for standard genome sequencing and annotation.</title>
        <authorList>
            <consortium name="The Broad Institute Genomics Platform"/>
            <consortium name="The Broad Institute Genome Sequencing Center for Infectious Disease"/>
            <person name="Wu L."/>
            <person name="Ma J."/>
        </authorList>
    </citation>
    <scope>NUCLEOTIDE SEQUENCE [LARGE SCALE GENOMIC DNA]</scope>
    <source>
        <strain evidence="4">KCTC 52473</strain>
    </source>
</reference>
<protein>
    <submittedName>
        <fullName evidence="3">DUF6776 family protein</fullName>
    </submittedName>
</protein>
<keyword evidence="2" id="KW-0812">Transmembrane</keyword>
<dbReference type="Pfam" id="PF20567">
    <property type="entry name" value="DUF6776"/>
    <property type="match status" value="1"/>
</dbReference>